<dbReference type="PROSITE" id="PS00409">
    <property type="entry name" value="PROKAR_NTER_METHYL"/>
    <property type="match status" value="1"/>
</dbReference>
<evidence type="ECO:0000256" key="9">
    <source>
        <dbReference type="ARBA" id="ARBA00025772"/>
    </source>
</evidence>
<keyword evidence="8 11" id="KW-0472">Membrane</keyword>
<dbReference type="SUPFAM" id="SSF54523">
    <property type="entry name" value="Pili subunits"/>
    <property type="match status" value="1"/>
</dbReference>
<dbReference type="EMBL" id="JAESVA010000011">
    <property type="protein sequence ID" value="MCB8883157.1"/>
    <property type="molecule type" value="Genomic_DNA"/>
</dbReference>
<evidence type="ECO:0000256" key="7">
    <source>
        <dbReference type="ARBA" id="ARBA00022989"/>
    </source>
</evidence>
<dbReference type="InterPro" id="IPR002416">
    <property type="entry name" value="T2SS_protein-GspH"/>
</dbReference>
<keyword evidence="3" id="KW-1003">Cell membrane</keyword>
<dbReference type="Pfam" id="PF07963">
    <property type="entry name" value="N_methyl"/>
    <property type="match status" value="1"/>
</dbReference>
<evidence type="ECO:0000256" key="4">
    <source>
        <dbReference type="ARBA" id="ARBA00022481"/>
    </source>
</evidence>
<dbReference type="PRINTS" id="PR00885">
    <property type="entry name" value="BCTERIALGSPH"/>
</dbReference>
<evidence type="ECO:0000259" key="12">
    <source>
        <dbReference type="Pfam" id="PF12019"/>
    </source>
</evidence>
<organism evidence="13 14">
    <name type="scientific">Acidisoma cellulosilyticum</name>
    <dbReference type="NCBI Taxonomy" id="2802395"/>
    <lineage>
        <taxon>Bacteria</taxon>
        <taxon>Pseudomonadati</taxon>
        <taxon>Pseudomonadota</taxon>
        <taxon>Alphaproteobacteria</taxon>
        <taxon>Acetobacterales</taxon>
        <taxon>Acidocellaceae</taxon>
        <taxon>Acidisoma</taxon>
    </lineage>
</organism>
<dbReference type="GO" id="GO:0005886">
    <property type="term" value="C:plasma membrane"/>
    <property type="evidence" value="ECO:0007669"/>
    <property type="project" value="UniProtKB-SubCell"/>
</dbReference>
<dbReference type="AlphaFoldDB" id="A0A964E657"/>
<dbReference type="RefSeq" id="WP_227309811.1">
    <property type="nucleotide sequence ID" value="NZ_JAESVA010000011.1"/>
</dbReference>
<dbReference type="NCBIfam" id="TIGR02532">
    <property type="entry name" value="IV_pilin_GFxxxE"/>
    <property type="match status" value="1"/>
</dbReference>
<keyword evidence="4" id="KW-0488">Methylation</keyword>
<comment type="caution">
    <text evidence="13">The sequence shown here is derived from an EMBL/GenBank/DDBJ whole genome shotgun (WGS) entry which is preliminary data.</text>
</comment>
<feature type="domain" description="General secretion pathway GspH" evidence="12">
    <location>
        <begin position="53"/>
        <end position="147"/>
    </location>
</feature>
<keyword evidence="5" id="KW-0997">Cell inner membrane</keyword>
<proteinExistence type="inferred from homology"/>
<accession>A0A964E657</accession>
<comment type="subcellular location">
    <subcellularLocation>
        <location evidence="1">Cell inner membrane</location>
        <topology evidence="1">Single-pass membrane protein</topology>
    </subcellularLocation>
</comment>
<evidence type="ECO:0000256" key="6">
    <source>
        <dbReference type="ARBA" id="ARBA00022692"/>
    </source>
</evidence>
<dbReference type="InterPro" id="IPR045584">
    <property type="entry name" value="Pilin-like"/>
</dbReference>
<dbReference type="GO" id="GO:0015627">
    <property type="term" value="C:type II protein secretion system complex"/>
    <property type="evidence" value="ECO:0007669"/>
    <property type="project" value="InterPro"/>
</dbReference>
<evidence type="ECO:0000256" key="2">
    <source>
        <dbReference type="ARBA" id="ARBA00021549"/>
    </source>
</evidence>
<evidence type="ECO:0000256" key="1">
    <source>
        <dbReference type="ARBA" id="ARBA00004377"/>
    </source>
</evidence>
<reference evidence="13 14" key="1">
    <citation type="journal article" date="2021" name="Microorganisms">
        <title>Acidisoma silvae sp. nov. and Acidisomacellulosilytica sp. nov., Two Acidophilic Bacteria Isolated from Decaying Wood, Hydrolyzing Cellulose and Producing Poly-3-hydroxybutyrate.</title>
        <authorList>
            <person name="Mieszkin S."/>
            <person name="Pouder E."/>
            <person name="Uroz S."/>
            <person name="Simon-Colin C."/>
            <person name="Alain K."/>
        </authorList>
    </citation>
    <scope>NUCLEOTIDE SEQUENCE [LARGE SCALE GENOMIC DNA]</scope>
    <source>
        <strain evidence="13 14">HW T5.17</strain>
    </source>
</reference>
<dbReference type="GO" id="GO:0015628">
    <property type="term" value="P:protein secretion by the type II secretion system"/>
    <property type="evidence" value="ECO:0007669"/>
    <property type="project" value="InterPro"/>
</dbReference>
<dbReference type="InterPro" id="IPR012902">
    <property type="entry name" value="N_methyl_site"/>
</dbReference>
<dbReference type="Pfam" id="PF12019">
    <property type="entry name" value="GspH"/>
    <property type="match status" value="1"/>
</dbReference>
<name>A0A964E657_9PROT</name>
<keyword evidence="6 11" id="KW-0812">Transmembrane</keyword>
<comment type="similarity">
    <text evidence="9">Belongs to the GSP H family.</text>
</comment>
<evidence type="ECO:0000313" key="13">
    <source>
        <dbReference type="EMBL" id="MCB8883157.1"/>
    </source>
</evidence>
<keyword evidence="7 11" id="KW-1133">Transmembrane helix</keyword>
<evidence type="ECO:0000256" key="3">
    <source>
        <dbReference type="ARBA" id="ARBA00022475"/>
    </source>
</evidence>
<evidence type="ECO:0000313" key="14">
    <source>
        <dbReference type="Proteomes" id="UP000721844"/>
    </source>
</evidence>
<keyword evidence="14" id="KW-1185">Reference proteome</keyword>
<evidence type="ECO:0000256" key="10">
    <source>
        <dbReference type="ARBA" id="ARBA00030775"/>
    </source>
</evidence>
<sequence>MPGESPRQLGTVDGQAGFTLLEMLVVIVILGLSIALVVSRGPARSLGLDSEGAAEAIAQNLRLARSEAISTDRLVAFSLDPSNRVTALDGKPGTSLPPDVSVAITTATGGIVRSQAAITFAPDGSSSGGRVIVSAGSRHLQVLVDWLTGRVNVTDAP</sequence>
<evidence type="ECO:0000256" key="5">
    <source>
        <dbReference type="ARBA" id="ARBA00022519"/>
    </source>
</evidence>
<protein>
    <recommendedName>
        <fullName evidence="2">Type II secretion system protein H</fullName>
    </recommendedName>
    <alternativeName>
        <fullName evidence="10">General secretion pathway protein H</fullName>
    </alternativeName>
</protein>
<dbReference type="InterPro" id="IPR022346">
    <property type="entry name" value="T2SS_GspH"/>
</dbReference>
<evidence type="ECO:0000256" key="11">
    <source>
        <dbReference type="SAM" id="Phobius"/>
    </source>
</evidence>
<evidence type="ECO:0000256" key="8">
    <source>
        <dbReference type="ARBA" id="ARBA00023136"/>
    </source>
</evidence>
<gene>
    <name evidence="13" type="ORF">ACELLULO517_23110</name>
</gene>
<dbReference type="Proteomes" id="UP000721844">
    <property type="component" value="Unassembled WGS sequence"/>
</dbReference>
<feature type="transmembrane region" description="Helical" evidence="11">
    <location>
        <begin position="20"/>
        <end position="38"/>
    </location>
</feature>